<reference evidence="2" key="2">
    <citation type="journal article" date="2015" name="Fish Shellfish Immunol.">
        <title>Early steps in the European eel (Anguilla anguilla)-Vibrio vulnificus interaction in the gills: Role of the RtxA13 toxin.</title>
        <authorList>
            <person name="Callol A."/>
            <person name="Pajuelo D."/>
            <person name="Ebbesson L."/>
            <person name="Teles M."/>
            <person name="MacKenzie S."/>
            <person name="Amaro C."/>
        </authorList>
    </citation>
    <scope>NUCLEOTIDE SEQUENCE</scope>
</reference>
<accession>A0A0E9USV4</accession>
<sequence>MSDTPPACLNPTLLPTAPKLDRLDPSLIPPPAQATNNSL</sequence>
<dbReference type="EMBL" id="GBXM01040312">
    <property type="protein sequence ID" value="JAH68265.1"/>
    <property type="molecule type" value="Transcribed_RNA"/>
</dbReference>
<reference evidence="2" key="1">
    <citation type="submission" date="2014-11" db="EMBL/GenBank/DDBJ databases">
        <authorList>
            <person name="Amaro Gonzalez C."/>
        </authorList>
    </citation>
    <scope>NUCLEOTIDE SEQUENCE</scope>
</reference>
<name>A0A0E9USV4_ANGAN</name>
<proteinExistence type="predicted"/>
<dbReference type="AlphaFoldDB" id="A0A0E9USV4"/>
<protein>
    <submittedName>
        <fullName evidence="2">Uncharacterized protein</fullName>
    </submittedName>
</protein>
<evidence type="ECO:0000256" key="1">
    <source>
        <dbReference type="SAM" id="MobiDB-lite"/>
    </source>
</evidence>
<evidence type="ECO:0000313" key="2">
    <source>
        <dbReference type="EMBL" id="JAH68265.1"/>
    </source>
</evidence>
<organism evidence="2">
    <name type="scientific">Anguilla anguilla</name>
    <name type="common">European freshwater eel</name>
    <name type="synonym">Muraena anguilla</name>
    <dbReference type="NCBI Taxonomy" id="7936"/>
    <lineage>
        <taxon>Eukaryota</taxon>
        <taxon>Metazoa</taxon>
        <taxon>Chordata</taxon>
        <taxon>Craniata</taxon>
        <taxon>Vertebrata</taxon>
        <taxon>Euteleostomi</taxon>
        <taxon>Actinopterygii</taxon>
        <taxon>Neopterygii</taxon>
        <taxon>Teleostei</taxon>
        <taxon>Anguilliformes</taxon>
        <taxon>Anguillidae</taxon>
        <taxon>Anguilla</taxon>
    </lineage>
</organism>
<feature type="region of interest" description="Disordered" evidence="1">
    <location>
        <begin position="1"/>
        <end position="39"/>
    </location>
</feature>